<feature type="transmembrane region" description="Helical" evidence="1">
    <location>
        <begin position="146"/>
        <end position="165"/>
    </location>
</feature>
<protein>
    <submittedName>
        <fullName evidence="2">Uncharacterized protein</fullName>
    </submittedName>
</protein>
<accession>A0A7S3YVC5</accession>
<reference evidence="2" key="1">
    <citation type="submission" date="2021-01" db="EMBL/GenBank/DDBJ databases">
        <authorList>
            <person name="Corre E."/>
            <person name="Pelletier E."/>
            <person name="Niang G."/>
            <person name="Scheremetjew M."/>
            <person name="Finn R."/>
            <person name="Kale V."/>
            <person name="Holt S."/>
            <person name="Cochrane G."/>
            <person name="Meng A."/>
            <person name="Brown T."/>
            <person name="Cohen L."/>
        </authorList>
    </citation>
    <scope>NUCLEOTIDE SEQUENCE</scope>
    <source>
        <strain evidence="2">CCCM811</strain>
    </source>
</reference>
<feature type="transmembrane region" description="Helical" evidence="1">
    <location>
        <begin position="388"/>
        <end position="413"/>
    </location>
</feature>
<feature type="transmembrane region" description="Helical" evidence="1">
    <location>
        <begin position="576"/>
        <end position="593"/>
    </location>
</feature>
<dbReference type="EMBL" id="HBIV01019752">
    <property type="protein sequence ID" value="CAE0662701.1"/>
    <property type="molecule type" value="Transcribed_RNA"/>
</dbReference>
<feature type="transmembrane region" description="Helical" evidence="1">
    <location>
        <begin position="50"/>
        <end position="69"/>
    </location>
</feature>
<keyword evidence="1" id="KW-0812">Transmembrane</keyword>
<feature type="transmembrane region" description="Helical" evidence="1">
    <location>
        <begin position="16"/>
        <end position="38"/>
    </location>
</feature>
<evidence type="ECO:0000256" key="1">
    <source>
        <dbReference type="SAM" id="Phobius"/>
    </source>
</evidence>
<feature type="transmembrane region" description="Helical" evidence="1">
    <location>
        <begin position="290"/>
        <end position="306"/>
    </location>
</feature>
<proteinExistence type="predicted"/>
<feature type="transmembrane region" description="Helical" evidence="1">
    <location>
        <begin position="105"/>
        <end position="125"/>
    </location>
</feature>
<feature type="transmembrane region" description="Helical" evidence="1">
    <location>
        <begin position="81"/>
        <end position="99"/>
    </location>
</feature>
<sequence length="597" mass="67062">MASQVAGILQRAQWEMLYAIDGPMILVLSIPTYLLAAFGLATDYQTNRSTYQATVTFIGVLHLLLVWRVVSPAIFRERRILHHPMFASTIASVSIYLALLEKMPLAGNIIFSLIFAMVQVGLQISSVYLHGKVHNAVCKWISFDRGMVYLVCIFYGVALFDNYSIRLTGGVFTLVTLATSFLGGLYIIIFLPLGSKTGVREFFMTSVTVAGPLVIIRCLGLLVDKLEDSNKAVGAAILLEAFVQGNVFLITETARGISEPHRESIELVLFILQYFKEWTANAFFTSTTELWQFMTLLIIILFFNILNNSGYVSERMYDMRNCTSRTSARSKAIFFAKKFQEIRQRRFAATFASFSVLIMLVLELFIVGKLGIKGRFMLESDALPPTDGIFVLKTFAIIIPLELAFGVLTSRLLHSRMKRIRDKAHIEARSKRKKKSVETEAIDYGGPPWSSKGRAFELPQCTIPGESERSKVPRNSDGMEDEVKNLTLLKCGPKILASPRLPTLNNGIQQMEGKRDLFDNEHDKEEGKGHIVINAVSPKVSRLRSPTYASQYPVLDPFKSLREDNDFLGRQAQHRMLFVLGATLGTFSGFGWFKRGF</sequence>
<name>A0A7S3YVC5_9EUKA</name>
<dbReference type="AlphaFoldDB" id="A0A7S3YVC5"/>
<keyword evidence="1" id="KW-0472">Membrane</keyword>
<keyword evidence="1" id="KW-1133">Transmembrane helix</keyword>
<gene>
    <name evidence="2" type="ORF">LGLO00237_LOCUS14302</name>
</gene>
<feature type="transmembrane region" description="Helical" evidence="1">
    <location>
        <begin position="347"/>
        <end position="368"/>
    </location>
</feature>
<feature type="transmembrane region" description="Helical" evidence="1">
    <location>
        <begin position="171"/>
        <end position="191"/>
    </location>
</feature>
<evidence type="ECO:0000313" key="2">
    <source>
        <dbReference type="EMBL" id="CAE0662701.1"/>
    </source>
</evidence>
<organism evidence="2">
    <name type="scientific">Lotharella globosa</name>
    <dbReference type="NCBI Taxonomy" id="91324"/>
    <lineage>
        <taxon>Eukaryota</taxon>
        <taxon>Sar</taxon>
        <taxon>Rhizaria</taxon>
        <taxon>Cercozoa</taxon>
        <taxon>Chlorarachniophyceae</taxon>
        <taxon>Lotharella</taxon>
    </lineage>
</organism>